<dbReference type="EMBL" id="JAHQIW010006788">
    <property type="protein sequence ID" value="KAJ1370506.1"/>
    <property type="molecule type" value="Genomic_DNA"/>
</dbReference>
<dbReference type="AlphaFoldDB" id="A0AAD5WHW7"/>
<evidence type="ECO:0000313" key="2">
    <source>
        <dbReference type="Proteomes" id="UP001196413"/>
    </source>
</evidence>
<reference evidence="1" key="1">
    <citation type="submission" date="2021-06" db="EMBL/GenBank/DDBJ databases">
        <title>Parelaphostrongylus tenuis whole genome reference sequence.</title>
        <authorList>
            <person name="Garwood T.J."/>
            <person name="Larsen P.A."/>
            <person name="Fountain-Jones N.M."/>
            <person name="Garbe J.R."/>
            <person name="Macchietto M.G."/>
            <person name="Kania S.A."/>
            <person name="Gerhold R.W."/>
            <person name="Richards J.E."/>
            <person name="Wolf T.M."/>
        </authorList>
    </citation>
    <scope>NUCLEOTIDE SEQUENCE</scope>
    <source>
        <strain evidence="1">MNPRO001-30</strain>
        <tissue evidence="1">Meninges</tissue>
    </source>
</reference>
<evidence type="ECO:0000313" key="1">
    <source>
        <dbReference type="EMBL" id="KAJ1370506.1"/>
    </source>
</evidence>
<protein>
    <submittedName>
        <fullName evidence="1">Uncharacterized protein</fullName>
    </submittedName>
</protein>
<gene>
    <name evidence="1" type="ORF">KIN20_032236</name>
</gene>
<comment type="caution">
    <text evidence="1">The sequence shown here is derived from an EMBL/GenBank/DDBJ whole genome shotgun (WGS) entry which is preliminary data.</text>
</comment>
<proteinExistence type="predicted"/>
<accession>A0AAD5WHW7</accession>
<dbReference type="Proteomes" id="UP001196413">
    <property type="component" value="Unassembled WGS sequence"/>
</dbReference>
<name>A0AAD5WHW7_PARTN</name>
<keyword evidence="2" id="KW-1185">Reference proteome</keyword>
<organism evidence="1 2">
    <name type="scientific">Parelaphostrongylus tenuis</name>
    <name type="common">Meningeal worm</name>
    <dbReference type="NCBI Taxonomy" id="148309"/>
    <lineage>
        <taxon>Eukaryota</taxon>
        <taxon>Metazoa</taxon>
        <taxon>Ecdysozoa</taxon>
        <taxon>Nematoda</taxon>
        <taxon>Chromadorea</taxon>
        <taxon>Rhabditida</taxon>
        <taxon>Rhabditina</taxon>
        <taxon>Rhabditomorpha</taxon>
        <taxon>Strongyloidea</taxon>
        <taxon>Metastrongylidae</taxon>
        <taxon>Parelaphostrongylus</taxon>
    </lineage>
</organism>
<sequence length="122" mass="13630">MKEVLNLEVSFVRIENEASGAVNTSRMSHTFHIVAALVEVIKCTLFLHTDLLGLSAIYQEKYSAHTDLNRIECVACPRRDFEPMAMFTLSLVTKSLRPISNNTCAISASQAHQAQHLIHVPH</sequence>